<name>A0A939S4J8_9BRAD</name>
<organism evidence="1">
    <name type="scientific">Bradyrhizobium barranii subsp. barranii</name>
    <dbReference type="NCBI Taxonomy" id="2823807"/>
    <lineage>
        <taxon>Bacteria</taxon>
        <taxon>Pseudomonadati</taxon>
        <taxon>Pseudomonadota</taxon>
        <taxon>Alphaproteobacteria</taxon>
        <taxon>Hyphomicrobiales</taxon>
        <taxon>Nitrobacteraceae</taxon>
        <taxon>Bradyrhizobium</taxon>
        <taxon>Bradyrhizobium barranii</taxon>
    </lineage>
</organism>
<accession>A0A939S4J8</accession>
<protein>
    <submittedName>
        <fullName evidence="1">AAA family ATPase</fullName>
    </submittedName>
    <submittedName>
        <fullName evidence="2">Helicase RepA family protein</fullName>
    </submittedName>
</protein>
<dbReference type="EMBL" id="JAGEMI010000001">
    <property type="protein sequence ID" value="MBO1864805.1"/>
    <property type="molecule type" value="Genomic_DNA"/>
</dbReference>
<reference evidence="2 3" key="2">
    <citation type="journal article" date="2022" name="Int. J. Syst. Evol. Microbiol.">
        <title>Strains of Bradyrhizobium barranii sp. nov. associated with legumes native to Canada are symbionts of soybeans and belong to different subspecies (subsp. barranii subsp. nov. and subsp. apii subsp. nov.) and symbiovars (sv. glycinearum and sv. septentrionale).</title>
        <authorList>
            <person name="Bromfield E.S.P."/>
            <person name="Cloutier S."/>
            <person name="Wasai-Hara S."/>
            <person name="Minamisawa K."/>
        </authorList>
    </citation>
    <scope>NUCLEOTIDE SEQUENCE [LARGE SCALE GENOMIC DNA]</scope>
    <source>
        <strain evidence="2 3">144S4</strain>
    </source>
</reference>
<gene>
    <name evidence="2" type="ORF">J4G43_027010</name>
    <name evidence="1" type="ORF">J4G43_29000</name>
</gene>
<dbReference type="EMBL" id="CP086136">
    <property type="protein sequence ID" value="UEM08444.1"/>
    <property type="molecule type" value="Genomic_DNA"/>
</dbReference>
<keyword evidence="2" id="KW-0067">ATP-binding</keyword>
<dbReference type="RefSeq" id="WP_208086829.1">
    <property type="nucleotide sequence ID" value="NZ_CP086136.1"/>
</dbReference>
<dbReference type="Gene3D" id="3.40.50.300">
    <property type="entry name" value="P-loop containing nucleotide triphosphate hydrolases"/>
    <property type="match status" value="1"/>
</dbReference>
<dbReference type="InterPro" id="IPR027417">
    <property type="entry name" value="P-loop_NTPase"/>
</dbReference>
<dbReference type="KEGG" id="bban:J4G43_027010"/>
<evidence type="ECO:0000313" key="3">
    <source>
        <dbReference type="Proteomes" id="UP000664702"/>
    </source>
</evidence>
<evidence type="ECO:0000313" key="1">
    <source>
        <dbReference type="EMBL" id="MBO1864805.1"/>
    </source>
</evidence>
<reference evidence="1" key="1">
    <citation type="submission" date="2021-03" db="EMBL/GenBank/DDBJ databases">
        <title>Whole Genome Sequence of Bradyrhizobium sp. Strain 144S4.</title>
        <authorList>
            <person name="Bromfield E.S.P."/>
            <person name="Cloutier S."/>
        </authorList>
    </citation>
    <scope>NUCLEOTIDE SEQUENCE [LARGE SCALE GENOMIC DNA]</scope>
    <source>
        <strain evidence="1">144S4</strain>
    </source>
</reference>
<proteinExistence type="predicted"/>
<dbReference type="Proteomes" id="UP000664702">
    <property type="component" value="Chromosome"/>
</dbReference>
<evidence type="ECO:0000313" key="2">
    <source>
        <dbReference type="EMBL" id="UEM08444.1"/>
    </source>
</evidence>
<dbReference type="AlphaFoldDB" id="A0A939S4J8"/>
<keyword evidence="2" id="KW-0347">Helicase</keyword>
<dbReference type="GO" id="GO:0004386">
    <property type="term" value="F:helicase activity"/>
    <property type="evidence" value="ECO:0007669"/>
    <property type="project" value="UniProtKB-KW"/>
</dbReference>
<dbReference type="SUPFAM" id="SSF52540">
    <property type="entry name" value="P-loop containing nucleoside triphosphate hydrolases"/>
    <property type="match status" value="1"/>
</dbReference>
<keyword evidence="2" id="KW-0378">Hydrolase</keyword>
<dbReference type="Pfam" id="PF13481">
    <property type="entry name" value="AAA_25"/>
    <property type="match status" value="1"/>
</dbReference>
<keyword evidence="2" id="KW-0547">Nucleotide-binding</keyword>
<sequence length="365" mass="39547">MSDVGVFEFSTLENLLYNEAPKSWVLENLLAKGDTSSWFGPPGSLKSAVLTDIGVSVSAGRDWRGYRFSHNPDPADDSRGVIYFALERAELTGRRIVAHAFRDQLPSKLPIAVISEPLDLLDPACVDRVVRTVEEFEKTTGTHIALIIIDTYSKAIAGGDEDKAQTQNLAAMNIQRIHDRLCGCAHIATIGHTGKNPSAGERGSNAKLGHVDMAVQISGDKVRTATIVKANDQPEGLIASFEMEEVVVCSKWSDGSDRDPYTVAILAAATPATEARTASQRTTGKQTQALDALARVITTHGQDGAVHPDYWKGELARDGLIRPEDKNPRATFARIRKGLSQHIFEEPTGLVRIKTQPGNTPTCPA</sequence>